<evidence type="ECO:0000256" key="1">
    <source>
        <dbReference type="SAM" id="Phobius"/>
    </source>
</evidence>
<feature type="transmembrane region" description="Helical" evidence="1">
    <location>
        <begin position="275"/>
        <end position="297"/>
    </location>
</feature>
<dbReference type="Gene3D" id="3.90.550.10">
    <property type="entry name" value="Spore Coat Polysaccharide Biosynthesis Protein SpsA, Chain A"/>
    <property type="match status" value="1"/>
</dbReference>
<dbReference type="InterPro" id="IPR050256">
    <property type="entry name" value="Glycosyltransferase_2"/>
</dbReference>
<dbReference type="SUPFAM" id="SSF53448">
    <property type="entry name" value="Nucleotide-diphospho-sugar transferases"/>
    <property type="match status" value="1"/>
</dbReference>
<accession>A0A939C645</accession>
<keyword evidence="1" id="KW-1133">Transmembrane helix</keyword>
<feature type="transmembrane region" description="Helical" evidence="1">
    <location>
        <begin position="241"/>
        <end position="263"/>
    </location>
</feature>
<dbReference type="Proteomes" id="UP000809243">
    <property type="component" value="Unassembled WGS sequence"/>
</dbReference>
<name>A0A939C645_9ARCH</name>
<dbReference type="PANTHER" id="PTHR48090">
    <property type="entry name" value="UNDECAPRENYL-PHOSPHATE 4-DEOXY-4-FORMAMIDO-L-ARABINOSE TRANSFERASE-RELATED"/>
    <property type="match status" value="1"/>
</dbReference>
<evidence type="ECO:0000313" key="4">
    <source>
        <dbReference type="Proteomes" id="UP000809243"/>
    </source>
</evidence>
<keyword evidence="1" id="KW-0812">Transmembrane</keyword>
<gene>
    <name evidence="3" type="ORF">JW744_01065</name>
</gene>
<comment type="caution">
    <text evidence="3">The sequence shown here is derived from an EMBL/GenBank/DDBJ whole genome shotgun (WGS) entry which is preliminary data.</text>
</comment>
<dbReference type="InterPro" id="IPR001173">
    <property type="entry name" value="Glyco_trans_2-like"/>
</dbReference>
<organism evidence="3 4">
    <name type="scientific">Candidatus Iainarchaeum sp</name>
    <dbReference type="NCBI Taxonomy" id="3101447"/>
    <lineage>
        <taxon>Archaea</taxon>
        <taxon>Candidatus Iainarchaeota</taxon>
        <taxon>Candidatus Iainarchaeia</taxon>
        <taxon>Candidatus Iainarchaeales</taxon>
        <taxon>Candidatus Iainarchaeaceae</taxon>
        <taxon>Candidatus Iainarchaeum</taxon>
    </lineage>
</organism>
<reference evidence="3" key="1">
    <citation type="submission" date="2021-01" db="EMBL/GenBank/DDBJ databases">
        <title>Active Sulfur Cycling in an Early Earth Analoge.</title>
        <authorList>
            <person name="Hahn C.R."/>
            <person name="Youssef N.H."/>
            <person name="Elshahed M."/>
        </authorList>
    </citation>
    <scope>NUCLEOTIDE SEQUENCE</scope>
    <source>
        <strain evidence="3">Zod_Metabat.1151</strain>
    </source>
</reference>
<dbReference type="AlphaFoldDB" id="A0A939C645"/>
<feature type="domain" description="Glycosyltransferase 2-like" evidence="2">
    <location>
        <begin position="9"/>
        <end position="171"/>
    </location>
</feature>
<evidence type="ECO:0000313" key="3">
    <source>
        <dbReference type="EMBL" id="MBN2067038.1"/>
    </source>
</evidence>
<evidence type="ECO:0000259" key="2">
    <source>
        <dbReference type="Pfam" id="PF00535"/>
    </source>
</evidence>
<proteinExistence type="predicted"/>
<protein>
    <submittedName>
        <fullName evidence="3">Glycosyltransferase family 2 protein</fullName>
    </submittedName>
</protein>
<dbReference type="PANTHER" id="PTHR48090:SF7">
    <property type="entry name" value="RFBJ PROTEIN"/>
    <property type="match status" value="1"/>
</dbReference>
<sequence>MPAGKKLVVLIPAFNEQDTIAQVIKKIPRKVTGIAKVQVLVLDDGSTDATVKRAKAAGADKIVSHNTNKGLGIAFKTGLNSALEMGADITVNIDADGQFNPLDIPMLIDPILKNRADVVTCSRFKLKSLEPRMPFIKKFGNRLFTKIINLFTGSKFTDTQCGFRAYSREAALRANLFARFTYTQEVLIDLMQKGMRIEEVACRVKGQREGQSKVVKHWYGYGIRAAIIVLRTLRDYRPLQFFGSIGLFLFLLGGISAFILWARLLLIHKISPYTWVVYADVVLIVLGFLMMVLALIADMLDRQRKIQEETLYRLRKREAEGG</sequence>
<dbReference type="CDD" id="cd04179">
    <property type="entry name" value="DPM_DPG-synthase_like"/>
    <property type="match status" value="1"/>
</dbReference>
<dbReference type="InterPro" id="IPR029044">
    <property type="entry name" value="Nucleotide-diphossugar_trans"/>
</dbReference>
<dbReference type="EMBL" id="JAFGDB010000017">
    <property type="protein sequence ID" value="MBN2067038.1"/>
    <property type="molecule type" value="Genomic_DNA"/>
</dbReference>
<dbReference type="Pfam" id="PF00535">
    <property type="entry name" value="Glycos_transf_2"/>
    <property type="match status" value="1"/>
</dbReference>
<keyword evidence="1" id="KW-0472">Membrane</keyword>